<evidence type="ECO:0008006" key="3">
    <source>
        <dbReference type="Google" id="ProtNLM"/>
    </source>
</evidence>
<protein>
    <recommendedName>
        <fullName evidence="3">Orc1-like AAA ATPase domain-containing protein</fullName>
    </recommendedName>
</protein>
<dbReference type="SUPFAM" id="SSF52540">
    <property type="entry name" value="P-loop containing nucleoside triphosphate hydrolases"/>
    <property type="match status" value="1"/>
</dbReference>
<dbReference type="RefSeq" id="WP_307308063.1">
    <property type="nucleotide sequence ID" value="NZ_JAUSRE010000010.1"/>
</dbReference>
<keyword evidence="2" id="KW-1185">Reference proteome</keyword>
<gene>
    <name evidence="1" type="ORF">J2X98_002313</name>
</gene>
<dbReference type="EMBL" id="JAUSRE010000010">
    <property type="protein sequence ID" value="MDP9888720.1"/>
    <property type="molecule type" value="Genomic_DNA"/>
</dbReference>
<sequence length="161" mass="17562">MNKLVFLGYDYTPTWRHNRLTREDTANGRSSHSFSDARPGLQLVYSQMPPLPNPFRRTAGATPPELIGRQGMLDEFEYGLRLGSGAPGLLTIISGARGIGKTALLSAAQEKARQQGWIVIAETATPGFLVRIGETIGVIWRNLAPALPAAELPPWAWPASR</sequence>
<evidence type="ECO:0000313" key="1">
    <source>
        <dbReference type="EMBL" id="MDP9888720.1"/>
    </source>
</evidence>
<organism evidence="1 2">
    <name type="scientific">Pseudarthrobacter enclensis</name>
    <dbReference type="NCBI Taxonomy" id="993070"/>
    <lineage>
        <taxon>Bacteria</taxon>
        <taxon>Bacillati</taxon>
        <taxon>Actinomycetota</taxon>
        <taxon>Actinomycetes</taxon>
        <taxon>Micrococcales</taxon>
        <taxon>Micrococcaceae</taxon>
        <taxon>Pseudarthrobacter</taxon>
    </lineage>
</organism>
<comment type="caution">
    <text evidence="1">The sequence shown here is derived from an EMBL/GenBank/DDBJ whole genome shotgun (WGS) entry which is preliminary data.</text>
</comment>
<evidence type="ECO:0000313" key="2">
    <source>
        <dbReference type="Proteomes" id="UP001226577"/>
    </source>
</evidence>
<name>A0ABT9RU03_9MICC</name>
<dbReference type="InterPro" id="IPR027417">
    <property type="entry name" value="P-loop_NTPase"/>
</dbReference>
<dbReference type="Proteomes" id="UP001226577">
    <property type="component" value="Unassembled WGS sequence"/>
</dbReference>
<accession>A0ABT9RU03</accession>
<proteinExistence type="predicted"/>
<reference evidence="1 2" key="1">
    <citation type="submission" date="2023-07" db="EMBL/GenBank/DDBJ databases">
        <title>Sorghum-associated microbial communities from plants grown in Nebraska, USA.</title>
        <authorList>
            <person name="Schachtman D."/>
        </authorList>
    </citation>
    <scope>NUCLEOTIDE SEQUENCE [LARGE SCALE GENOMIC DNA]</scope>
    <source>
        <strain evidence="1 2">CC222</strain>
    </source>
</reference>